<evidence type="ECO:0000313" key="2">
    <source>
        <dbReference type="Proteomes" id="UP000638648"/>
    </source>
</evidence>
<gene>
    <name evidence="1" type="ORF">HEB94_000627</name>
</gene>
<keyword evidence="2" id="KW-1185">Reference proteome</keyword>
<proteinExistence type="predicted"/>
<dbReference type="EMBL" id="JADBEM010000001">
    <property type="protein sequence ID" value="MBE1603779.1"/>
    <property type="molecule type" value="Genomic_DNA"/>
</dbReference>
<sequence length="1432" mass="153745">MPSITQLTSVDSVVKIEALNALGIFTVVDMAEYAACRHAEYVMSALRRDTIADAGVENYVEAAALTPDALAHLGDLDVVHLISVSEADAALLEASFAVSTLAELAELAPYIEAQRLVLESVRGAYYEKPSAPAELMPKLIGSTHMKVRYSNYIKEREQVFEDYALLHLSDADEPEPAAELIDIFYRAQLKFHLGYLASIHQKWISAGTHLGGIVHSLALAPGESRNIVVLDWFRRQRSSRDEDTTTSEQLRSEFAQTHAVNEVVETTANEHLYGSTTVDATTKTTGAGLVGGTGGGAAASGSSGVDLMSIVGLPIKAAGSATGTSASSIGGSLVYSNGSVQGTLKSETTGTRSVDGELVQDISDATVQNASNVRSVRSTVVVEDQQRGGQRAQTSNVTNYNHSHAMTVQYWEVLDSYRVATGIDSLSPVLFLPFGPMTFTIEVIKSYWYVFNKAIRQLQPGKAFEWNQVVRDFNPQNEAFDASGDLRVERVKITRSRSYSEPVRVEFYDADPVVILAVDGFDMDGCMTLKLTGSSNYVSYGVLDLDVLDVASFFTTDSFEIDEGIKATLSSDFMVELKRMLKIYLDDRSKTPNAPFGTDPDNLEDNELGVLSKRDNLKTDVDNGRFSIINGDATVDLNLTSIEYTVADRNDQQQVITQTVRKTYSYGVLRNEISEEIADVTAHINTQLATVADINAADTIAAIEEYFAFHKYGFTKYLLANLEAEQIKDIIEHLGIVGVTETLAVSALIDPKPVALTENMLVFQLKEDPNGLRRAIGQNYFATITAHPPGDAPPLSLSGAGLRQPAIRKSRETTKYQFTGQPMAGRADRGFSTANFTLYVSTTPNKNGGHDVEGSMEVIQVIGNRRFSYPMVLAGTASAMQDGHIQIGYTAGGALPDDLTGLQHGTLDWTFDFPPPSGEHIADIVHGYVVNLAEHESIVRQRKRWSDAFLPSPGVFAEAILSRSNASEYLDPRRFFAWHELPIPNPAPAVQPVNVNQDYTQPVPGTLAPTVPVSVLNQLSPIQYPMPTSLTSALDAVQNGAMFTDMSKTDQLTPILATLATLANTTAQQAGSLAGDAAANALNSAVALGQQVADMVGTAMATNTADPPRTLTEKGVALSELDTIAGNSGGGPISDTDCAAAPVVGAVLPVPPPPPPPPPPVVPVPPVTNTSDTISGTLSIRVGLPDPYDYATVNLLELIDSFIPEVVDEASLAIYQTLKSLVVSIGDDASNVGKLITLLEGLGLLAAPETGGASLAVIAIIELLTSPTFISLGEDVLILLYNVVYSFAFPHVGFAGGLDLGTWLSAPVFYSKTKGKAAQVSTMTPVPFNIVSYYVGRTPINTAPNPPAWAAEALDGSLFVDQTQTDPSKLRLTVDDDATGDSVTITVDADQELLFDMVSIVQKLRDDLFRAAHRDTGCLGDEHERGDRAEPG</sequence>
<comment type="caution">
    <text evidence="1">The sequence shown here is derived from an EMBL/GenBank/DDBJ whole genome shotgun (WGS) entry which is preliminary data.</text>
</comment>
<organism evidence="1 2">
    <name type="scientific">Actinopolymorpha pittospori</name>
    <dbReference type="NCBI Taxonomy" id="648752"/>
    <lineage>
        <taxon>Bacteria</taxon>
        <taxon>Bacillati</taxon>
        <taxon>Actinomycetota</taxon>
        <taxon>Actinomycetes</taxon>
        <taxon>Propionibacteriales</taxon>
        <taxon>Actinopolymorphaceae</taxon>
        <taxon>Actinopolymorpha</taxon>
    </lineage>
</organism>
<dbReference type="RefSeq" id="WP_192748513.1">
    <property type="nucleotide sequence ID" value="NZ_BAABJL010000266.1"/>
</dbReference>
<protein>
    <submittedName>
        <fullName evidence="1">Uncharacterized protein</fullName>
    </submittedName>
</protein>
<evidence type="ECO:0000313" key="1">
    <source>
        <dbReference type="EMBL" id="MBE1603779.1"/>
    </source>
</evidence>
<reference evidence="1" key="1">
    <citation type="submission" date="2020-10" db="EMBL/GenBank/DDBJ databases">
        <title>Sequencing the genomes of 1000 actinobacteria strains.</title>
        <authorList>
            <person name="Klenk H.-P."/>
        </authorList>
    </citation>
    <scope>NUCLEOTIDE SEQUENCE</scope>
    <source>
        <strain evidence="1">DSM 45354</strain>
    </source>
</reference>
<name>A0A927MPM7_9ACTN</name>
<accession>A0A927MPM7</accession>
<dbReference type="Proteomes" id="UP000638648">
    <property type="component" value="Unassembled WGS sequence"/>
</dbReference>